<evidence type="ECO:0000313" key="1">
    <source>
        <dbReference type="EMBL" id="WSD17280.1"/>
    </source>
</evidence>
<name>A0ABZ1HFA5_STRPH</name>
<organism evidence="1 2">
    <name type="scientific">Streptomyces phaeochromogenes</name>
    <dbReference type="NCBI Taxonomy" id="1923"/>
    <lineage>
        <taxon>Bacteria</taxon>
        <taxon>Bacillati</taxon>
        <taxon>Actinomycetota</taxon>
        <taxon>Actinomycetes</taxon>
        <taxon>Kitasatosporales</taxon>
        <taxon>Streptomycetaceae</taxon>
        <taxon>Streptomyces</taxon>
        <taxon>Streptomyces phaeochromogenes group</taxon>
    </lineage>
</organism>
<keyword evidence="2" id="KW-1185">Reference proteome</keyword>
<accession>A0ABZ1HFA5</accession>
<evidence type="ECO:0000313" key="2">
    <source>
        <dbReference type="Proteomes" id="UP001340816"/>
    </source>
</evidence>
<dbReference type="Proteomes" id="UP001340816">
    <property type="component" value="Chromosome"/>
</dbReference>
<proteinExistence type="predicted"/>
<reference evidence="1 2" key="1">
    <citation type="submission" date="2022-10" db="EMBL/GenBank/DDBJ databases">
        <title>The complete genomes of actinobacterial strains from the NBC collection.</title>
        <authorList>
            <person name="Joergensen T.S."/>
            <person name="Alvarez Arevalo M."/>
            <person name="Sterndorff E.B."/>
            <person name="Faurdal D."/>
            <person name="Vuksanovic O."/>
            <person name="Mourched A.-S."/>
            <person name="Charusanti P."/>
            <person name="Shaw S."/>
            <person name="Blin K."/>
            <person name="Weber T."/>
        </authorList>
    </citation>
    <scope>NUCLEOTIDE SEQUENCE [LARGE SCALE GENOMIC DNA]</scope>
    <source>
        <strain evidence="1 2">NBC 01752</strain>
    </source>
</reference>
<dbReference type="EMBL" id="CP109135">
    <property type="protein sequence ID" value="WSD17280.1"/>
    <property type="molecule type" value="Genomic_DNA"/>
</dbReference>
<dbReference type="RefSeq" id="WP_326760494.1">
    <property type="nucleotide sequence ID" value="NZ_CP109135.1"/>
</dbReference>
<protein>
    <submittedName>
        <fullName evidence="1">Uncharacterized protein</fullName>
    </submittedName>
</protein>
<sequence>MRRPPSGTAIPIEGLTTEEESRFLMDKQNPSAPPCAQPRIPRGITHINVRHTTRFTVIGNYGEDVTIGDWTISTENLPRYADKEKVKPEGTG</sequence>
<gene>
    <name evidence="1" type="ORF">OHB35_30850</name>
</gene>